<dbReference type="PANTHER" id="PTHR24413">
    <property type="entry name" value="SPECKLE-TYPE POZ PROTEIN"/>
    <property type="match status" value="1"/>
</dbReference>
<evidence type="ECO:0000313" key="4">
    <source>
        <dbReference type="Proteomes" id="UP000298061"/>
    </source>
</evidence>
<feature type="region of interest" description="Disordered" evidence="1">
    <location>
        <begin position="1"/>
        <end position="21"/>
    </location>
</feature>
<dbReference type="SUPFAM" id="SSF54695">
    <property type="entry name" value="POZ domain"/>
    <property type="match status" value="1"/>
</dbReference>
<dbReference type="STRING" id="135208.A0A4Y9ZVB9"/>
<accession>A0A4Y9ZVB9</accession>
<dbReference type="Proteomes" id="UP000298061">
    <property type="component" value="Unassembled WGS sequence"/>
</dbReference>
<dbReference type="InterPro" id="IPR011333">
    <property type="entry name" value="SKP1/BTB/POZ_sf"/>
</dbReference>
<dbReference type="InterPro" id="IPR000210">
    <property type="entry name" value="BTB/POZ_dom"/>
</dbReference>
<evidence type="ECO:0000259" key="2">
    <source>
        <dbReference type="PROSITE" id="PS50097"/>
    </source>
</evidence>
<dbReference type="Pfam" id="PF00651">
    <property type="entry name" value="BTB"/>
    <property type="match status" value="1"/>
</dbReference>
<evidence type="ECO:0000313" key="3">
    <source>
        <dbReference type="EMBL" id="TFY78515.1"/>
    </source>
</evidence>
<feature type="region of interest" description="Disordered" evidence="1">
    <location>
        <begin position="47"/>
        <end position="71"/>
    </location>
</feature>
<comment type="caution">
    <text evidence="3">The sequence shown here is derived from an EMBL/GenBank/DDBJ whole genome shotgun (WGS) entry which is preliminary data.</text>
</comment>
<gene>
    <name evidence="3" type="ORF">EWM64_g5496</name>
</gene>
<dbReference type="OrthoDB" id="288590at2759"/>
<feature type="non-terminal residue" evidence="3">
    <location>
        <position position="358"/>
    </location>
</feature>
<dbReference type="Gene3D" id="3.30.710.10">
    <property type="entry name" value="Potassium Channel Kv1.1, Chain A"/>
    <property type="match status" value="1"/>
</dbReference>
<feature type="compositionally biased region" description="Basic and acidic residues" evidence="1">
    <location>
        <begin position="57"/>
        <end position="71"/>
    </location>
</feature>
<feature type="domain" description="BTB" evidence="2">
    <location>
        <begin position="269"/>
        <end position="346"/>
    </location>
</feature>
<feature type="compositionally biased region" description="Polar residues" evidence="1">
    <location>
        <begin position="1"/>
        <end position="11"/>
    </location>
</feature>
<keyword evidence="4" id="KW-1185">Reference proteome</keyword>
<reference evidence="3 4" key="1">
    <citation type="submission" date="2019-02" db="EMBL/GenBank/DDBJ databases">
        <title>Genome sequencing of the rare red list fungi Hericium alpestre (H. flagellum).</title>
        <authorList>
            <person name="Buettner E."/>
            <person name="Kellner H."/>
        </authorList>
    </citation>
    <scope>NUCLEOTIDE SEQUENCE [LARGE SCALE GENOMIC DNA]</scope>
    <source>
        <strain evidence="3 4">DSM 108284</strain>
    </source>
</reference>
<dbReference type="PROSITE" id="PS50097">
    <property type="entry name" value="BTB"/>
    <property type="match status" value="1"/>
</dbReference>
<feature type="region of interest" description="Disordered" evidence="1">
    <location>
        <begin position="247"/>
        <end position="275"/>
    </location>
</feature>
<dbReference type="CDD" id="cd18186">
    <property type="entry name" value="BTB_POZ_ZBTB_KLHL-like"/>
    <property type="match status" value="1"/>
</dbReference>
<dbReference type="AlphaFoldDB" id="A0A4Y9ZVB9"/>
<protein>
    <recommendedName>
        <fullName evidence="2">BTB domain-containing protein</fullName>
    </recommendedName>
</protein>
<proteinExistence type="predicted"/>
<sequence length="358" mass="40874">MWTPNPVNRINPTPTPFGPEETTRHWCFTAFEWIVRDVHKLREFVERDEGDESAEDQPEHATGSDRDDFDILKESPMLGDGKFKLEIARTPLARTATPTGTATTPLHTLSLYVTCLMLDYANAEYEINASMMAAIKCQDDRAGERGARPDWAWELWQNDWSFRQENEVWECPLPPLSTLLENPRIAQTNSFVICIQIHSPIGPFIPQHPSAYYVPRDLLDGLEASLDNPNTGDVQFVCLERMTVDPSLQSPTTPPHTALSESHRSSSSSSHSFQTQTTARKRIIYAHSDILIRRSEYFATMLSSAFSENTQHGERKMYTVTVEEADFVTIYWLLKWVYANWLLFAEDDDPRAPWKASA</sequence>
<organism evidence="3 4">
    <name type="scientific">Hericium alpestre</name>
    <dbReference type="NCBI Taxonomy" id="135208"/>
    <lineage>
        <taxon>Eukaryota</taxon>
        <taxon>Fungi</taxon>
        <taxon>Dikarya</taxon>
        <taxon>Basidiomycota</taxon>
        <taxon>Agaricomycotina</taxon>
        <taxon>Agaricomycetes</taxon>
        <taxon>Russulales</taxon>
        <taxon>Hericiaceae</taxon>
        <taxon>Hericium</taxon>
    </lineage>
</organism>
<name>A0A4Y9ZVB9_9AGAM</name>
<evidence type="ECO:0000256" key="1">
    <source>
        <dbReference type="SAM" id="MobiDB-lite"/>
    </source>
</evidence>
<dbReference type="EMBL" id="SFCI01000666">
    <property type="protein sequence ID" value="TFY78515.1"/>
    <property type="molecule type" value="Genomic_DNA"/>
</dbReference>